<accession>A0A1V0M6V7</accession>
<name>A0A1V0M6V7_PSEAI</name>
<protein>
    <submittedName>
        <fullName evidence="1">Uncharacterized protein</fullName>
    </submittedName>
</protein>
<geneLocation type="plasmid" evidence="1">
    <name>pJB37</name>
</geneLocation>
<sequence length="179" mass="19773">MEPLPNLRWNRPGQPRRLGITNLKEITMSRNELEWGQTPFDECTREELILHCARLYSATSALSSAAQMVQDKSLFWTQGSGAEALEKGRQALEGARNGFDADNIYRAYFRYAGDLLFADASGLQLRTGWAVCPVCEQMASTIGGSSYAGKTCSEKLLGKCSGILRDLSWDDLKPVTAKS</sequence>
<dbReference type="EMBL" id="KY494864">
    <property type="protein sequence ID" value="ARD70628.1"/>
    <property type="molecule type" value="Genomic_DNA"/>
</dbReference>
<evidence type="ECO:0000313" key="1">
    <source>
        <dbReference type="EMBL" id="ARD70628.1"/>
    </source>
</evidence>
<dbReference type="AlphaFoldDB" id="A0A1V0M6V7"/>
<proteinExistence type="predicted"/>
<keyword evidence="1" id="KW-0614">Plasmid</keyword>
<organism evidence="1">
    <name type="scientific">Pseudomonas aeruginosa</name>
    <dbReference type="NCBI Taxonomy" id="287"/>
    <lineage>
        <taxon>Bacteria</taxon>
        <taxon>Pseudomonadati</taxon>
        <taxon>Pseudomonadota</taxon>
        <taxon>Gammaproteobacteria</taxon>
        <taxon>Pseudomonadales</taxon>
        <taxon>Pseudomonadaceae</taxon>
        <taxon>Pseudomonas</taxon>
    </lineage>
</organism>
<reference evidence="1" key="1">
    <citation type="submission" date="2017-01" db="EMBL/GenBank/DDBJ databases">
        <title>Complete nucleotide sequence of an IncP-2 blaVIM-2-harboring megaplasmid from Pseudomonas aeruginosa.</title>
        <authorList>
            <person name="Botelho J."/>
            <person name="Grosso F."/>
            <person name="Mabrouk A."/>
            <person name="Peixe L."/>
        </authorList>
    </citation>
    <scope>NUCLEOTIDE SEQUENCE</scope>
    <source>
        <strain evidence="1">FFUP_PS_37</strain>
        <plasmid evidence="1">pJB37</plasmid>
    </source>
</reference>